<dbReference type="SMART" id="SM00267">
    <property type="entry name" value="GGDEF"/>
    <property type="match status" value="1"/>
</dbReference>
<dbReference type="InterPro" id="IPR050469">
    <property type="entry name" value="Diguanylate_Cyclase"/>
</dbReference>
<proteinExistence type="predicted"/>
<dbReference type="NCBIfam" id="TIGR00254">
    <property type="entry name" value="GGDEF"/>
    <property type="match status" value="1"/>
</dbReference>
<evidence type="ECO:0000256" key="3">
    <source>
        <dbReference type="SAM" id="Phobius"/>
    </source>
</evidence>
<feature type="transmembrane region" description="Helical" evidence="3">
    <location>
        <begin position="7"/>
        <end position="25"/>
    </location>
</feature>
<dbReference type="RefSeq" id="WP_311368158.1">
    <property type="nucleotide sequence ID" value="NZ_JAVRHX010000001.1"/>
</dbReference>
<dbReference type="PANTHER" id="PTHR45138">
    <property type="entry name" value="REGULATORY COMPONENTS OF SENSORY TRANSDUCTION SYSTEM"/>
    <property type="match status" value="1"/>
</dbReference>
<feature type="domain" description="GGDEF" evidence="4">
    <location>
        <begin position="342"/>
        <end position="473"/>
    </location>
</feature>
<evidence type="ECO:0000259" key="4">
    <source>
        <dbReference type="PROSITE" id="PS50887"/>
    </source>
</evidence>
<feature type="transmembrane region" description="Helical" evidence="3">
    <location>
        <begin position="283"/>
        <end position="309"/>
    </location>
</feature>
<evidence type="ECO:0000313" key="5">
    <source>
        <dbReference type="EMBL" id="MDT0594698.1"/>
    </source>
</evidence>
<dbReference type="SUPFAM" id="SSF55073">
    <property type="entry name" value="Nucleotide cyclase"/>
    <property type="match status" value="1"/>
</dbReference>
<dbReference type="GO" id="GO:0052621">
    <property type="term" value="F:diguanylate cyclase activity"/>
    <property type="evidence" value="ECO:0007669"/>
    <property type="project" value="UniProtKB-EC"/>
</dbReference>
<dbReference type="Pfam" id="PF00990">
    <property type="entry name" value="GGDEF"/>
    <property type="match status" value="1"/>
</dbReference>
<protein>
    <recommendedName>
        <fullName evidence="1">diguanylate cyclase</fullName>
        <ecNumber evidence="1">2.7.7.65</ecNumber>
    </recommendedName>
</protein>
<dbReference type="Gene3D" id="3.30.70.270">
    <property type="match status" value="1"/>
</dbReference>
<keyword evidence="3" id="KW-1133">Transmembrane helix</keyword>
<keyword evidence="6" id="KW-1185">Reference proteome</keyword>
<evidence type="ECO:0000313" key="6">
    <source>
        <dbReference type="Proteomes" id="UP001253545"/>
    </source>
</evidence>
<dbReference type="InterPro" id="IPR029787">
    <property type="entry name" value="Nucleotide_cyclase"/>
</dbReference>
<keyword evidence="5" id="KW-0808">Transferase</keyword>
<comment type="caution">
    <text evidence="5">The sequence shown here is derived from an EMBL/GenBank/DDBJ whole genome shotgun (WGS) entry which is preliminary data.</text>
</comment>
<dbReference type="EC" id="2.7.7.65" evidence="1"/>
<dbReference type="PANTHER" id="PTHR45138:SF9">
    <property type="entry name" value="DIGUANYLATE CYCLASE DGCM-RELATED"/>
    <property type="match status" value="1"/>
</dbReference>
<keyword evidence="3" id="KW-0812">Transmembrane</keyword>
<dbReference type="PROSITE" id="PS50887">
    <property type="entry name" value="GGDEF"/>
    <property type="match status" value="1"/>
</dbReference>
<keyword evidence="5" id="KW-0548">Nucleotidyltransferase</keyword>
<evidence type="ECO:0000256" key="2">
    <source>
        <dbReference type="ARBA" id="ARBA00034247"/>
    </source>
</evidence>
<accession>A0ABU2ZRQ0</accession>
<name>A0ABU2ZRQ0_9ALTE</name>
<gene>
    <name evidence="5" type="ORF">RM552_07600</name>
</gene>
<dbReference type="InterPro" id="IPR000160">
    <property type="entry name" value="GGDEF_dom"/>
</dbReference>
<reference evidence="5 6" key="1">
    <citation type="submission" date="2023-09" db="EMBL/GenBank/DDBJ databases">
        <authorList>
            <person name="Rey-Velasco X."/>
        </authorList>
    </citation>
    <scope>NUCLEOTIDE SEQUENCE [LARGE SCALE GENOMIC DNA]</scope>
    <source>
        <strain evidence="5 6">P117</strain>
    </source>
</reference>
<dbReference type="CDD" id="cd01949">
    <property type="entry name" value="GGDEF"/>
    <property type="match status" value="1"/>
</dbReference>
<sequence>MNKRISTLLVAVLFIIICIAGYFAIKDLAGSQSQQQQQSVSPIFGLIESELVEPLHIAKTLDKIGVYKEYFNVEEPEEAPLVAQLKEYNELFELEFYVAHEKSRKQYNSDGRVFDLIEGQVIWYFALKEENESEIQAVLGKREDVHLYIDVRQYDEDGNFIGFVGVGKSLNDFIKSFEQYKSQYGHEFIFVNNRDEIVLSSRSDLLPTNSERSDGTIGIKDISDLSWYEEFTSKTQNKIEPSIVVAGEDGDLLVSELSIESLNWSLYLLTPLSARQQEVNQLFAVYAGIGMLSLFFLYKIVYSLVSFYINKMSRKFNYDPLTNLSNRQYASLYFTRSRRENRQTAILLLDLDHLKKVNDTHGHHAGDEIIKSLAQCISENVRPQDLVVRWAGQQFVIIMTGIEKEEAENTAEDCRAAIQAHSITVDSSFVSVTASVGVSYSRDLGDSLDLMMEWSTQALERAKAAGKNIVASK</sequence>
<organism evidence="5 6">
    <name type="scientific">Glaciecola petra</name>
    <dbReference type="NCBI Taxonomy" id="3075602"/>
    <lineage>
        <taxon>Bacteria</taxon>
        <taxon>Pseudomonadati</taxon>
        <taxon>Pseudomonadota</taxon>
        <taxon>Gammaproteobacteria</taxon>
        <taxon>Alteromonadales</taxon>
        <taxon>Alteromonadaceae</taxon>
        <taxon>Glaciecola</taxon>
    </lineage>
</organism>
<dbReference type="EMBL" id="JAVRHX010000001">
    <property type="protein sequence ID" value="MDT0594698.1"/>
    <property type="molecule type" value="Genomic_DNA"/>
</dbReference>
<dbReference type="Proteomes" id="UP001253545">
    <property type="component" value="Unassembled WGS sequence"/>
</dbReference>
<dbReference type="InterPro" id="IPR043128">
    <property type="entry name" value="Rev_trsase/Diguanyl_cyclase"/>
</dbReference>
<keyword evidence="3" id="KW-0472">Membrane</keyword>
<comment type="catalytic activity">
    <reaction evidence="2">
        <text>2 GTP = 3',3'-c-di-GMP + 2 diphosphate</text>
        <dbReference type="Rhea" id="RHEA:24898"/>
        <dbReference type="ChEBI" id="CHEBI:33019"/>
        <dbReference type="ChEBI" id="CHEBI:37565"/>
        <dbReference type="ChEBI" id="CHEBI:58805"/>
        <dbReference type="EC" id="2.7.7.65"/>
    </reaction>
</comment>
<evidence type="ECO:0000256" key="1">
    <source>
        <dbReference type="ARBA" id="ARBA00012528"/>
    </source>
</evidence>